<dbReference type="PROSITE" id="PS00108">
    <property type="entry name" value="PROTEIN_KINASE_ST"/>
    <property type="match status" value="1"/>
</dbReference>
<dbReference type="EMBL" id="CAJNNV010025205">
    <property type="protein sequence ID" value="CAE8613121.1"/>
    <property type="molecule type" value="Genomic_DNA"/>
</dbReference>
<dbReference type="PROSITE" id="PS50011">
    <property type="entry name" value="PROTEIN_KINASE_DOM"/>
    <property type="match status" value="1"/>
</dbReference>
<accession>A0A813FM21</accession>
<proteinExistence type="predicted"/>
<dbReference type="PANTHER" id="PTHR24347">
    <property type="entry name" value="SERINE/THREONINE-PROTEIN KINASE"/>
    <property type="match status" value="1"/>
</dbReference>
<dbReference type="AlphaFoldDB" id="A0A813FM21"/>
<dbReference type="InterPro" id="IPR011009">
    <property type="entry name" value="Kinase-like_dom_sf"/>
</dbReference>
<protein>
    <recommendedName>
        <fullName evidence="1">Protein kinase domain-containing protein</fullName>
    </recommendedName>
</protein>
<sequence>MEFERRPSLGHRSRLTACLTIDTSKRKAPARLPLVEEKYTLHEILGQGAIGIVRRATLPGSKEEFAVKTVYTDDPEMVLVSEKEFELLQSLRHPNIVECVELFSDERASRIDMIMPLVRGVPLDTAIKRGGAMAEEVARPLCAQLLRAVHHCHTHRVCHRDIKPENIILVEEGTRRSLVLLDFNIAIRGIALTPTGTRPFMSPEAWQTLPLFNEMTDLWSSGICLYFMLVGFLPWICHNTRCLAVEVSRFPIRLPESLSRQALDLLAGLLCRNVARRCLVSGALAHPWLRLARQELKDLLGVSHSGSVFPPQPAYRDWEVRARKSLVDGDSDIFGHRLESSGGGLPKNLVGNYRSETVLWTIG</sequence>
<comment type="caution">
    <text evidence="2">The sequence shown here is derived from an EMBL/GenBank/DDBJ whole genome shotgun (WGS) entry which is preliminary data.</text>
</comment>
<dbReference type="Gene3D" id="1.10.510.10">
    <property type="entry name" value="Transferase(Phosphotransferase) domain 1"/>
    <property type="match status" value="1"/>
</dbReference>
<organism evidence="2 3">
    <name type="scientific">Polarella glacialis</name>
    <name type="common">Dinoflagellate</name>
    <dbReference type="NCBI Taxonomy" id="89957"/>
    <lineage>
        <taxon>Eukaryota</taxon>
        <taxon>Sar</taxon>
        <taxon>Alveolata</taxon>
        <taxon>Dinophyceae</taxon>
        <taxon>Suessiales</taxon>
        <taxon>Suessiaceae</taxon>
        <taxon>Polarella</taxon>
    </lineage>
</organism>
<gene>
    <name evidence="2" type="ORF">PGLA1383_LOCUS30902</name>
</gene>
<dbReference type="OrthoDB" id="430514at2759"/>
<evidence type="ECO:0000313" key="3">
    <source>
        <dbReference type="Proteomes" id="UP000654075"/>
    </source>
</evidence>
<dbReference type="InterPro" id="IPR008271">
    <property type="entry name" value="Ser/Thr_kinase_AS"/>
</dbReference>
<dbReference type="SUPFAM" id="SSF56112">
    <property type="entry name" value="Protein kinase-like (PK-like)"/>
    <property type="match status" value="1"/>
</dbReference>
<dbReference type="Pfam" id="PF00069">
    <property type="entry name" value="Pkinase"/>
    <property type="match status" value="1"/>
</dbReference>
<reference evidence="2" key="1">
    <citation type="submission" date="2021-02" db="EMBL/GenBank/DDBJ databases">
        <authorList>
            <person name="Dougan E. K."/>
            <person name="Rhodes N."/>
            <person name="Thang M."/>
            <person name="Chan C."/>
        </authorList>
    </citation>
    <scope>NUCLEOTIDE SEQUENCE</scope>
</reference>
<dbReference type="GO" id="GO:0004672">
    <property type="term" value="F:protein kinase activity"/>
    <property type="evidence" value="ECO:0007669"/>
    <property type="project" value="InterPro"/>
</dbReference>
<dbReference type="GO" id="GO:0005524">
    <property type="term" value="F:ATP binding"/>
    <property type="evidence" value="ECO:0007669"/>
    <property type="project" value="InterPro"/>
</dbReference>
<feature type="domain" description="Protein kinase" evidence="1">
    <location>
        <begin position="39"/>
        <end position="289"/>
    </location>
</feature>
<dbReference type="Proteomes" id="UP000654075">
    <property type="component" value="Unassembled WGS sequence"/>
</dbReference>
<evidence type="ECO:0000259" key="1">
    <source>
        <dbReference type="PROSITE" id="PS50011"/>
    </source>
</evidence>
<keyword evidence="3" id="KW-1185">Reference proteome</keyword>
<evidence type="ECO:0000313" key="2">
    <source>
        <dbReference type="EMBL" id="CAE8613121.1"/>
    </source>
</evidence>
<dbReference type="InterPro" id="IPR000719">
    <property type="entry name" value="Prot_kinase_dom"/>
</dbReference>
<name>A0A813FM21_POLGL</name>
<dbReference type="SMART" id="SM00220">
    <property type="entry name" value="S_TKc"/>
    <property type="match status" value="1"/>
</dbReference>